<dbReference type="RefSeq" id="WP_236087399.1">
    <property type="nucleotide sequence ID" value="NZ_JAKGSG010000006.1"/>
</dbReference>
<gene>
    <name evidence="1" type="ORF">L1785_01695</name>
    <name evidence="2" type="ORF">L1785_20995</name>
</gene>
<dbReference type="Pfam" id="PF07070">
    <property type="entry name" value="Spo0M"/>
    <property type="match status" value="1"/>
</dbReference>
<dbReference type="InterPro" id="IPR009776">
    <property type="entry name" value="Spore_0_M"/>
</dbReference>
<proteinExistence type="predicted"/>
<dbReference type="Proteomes" id="UP001165405">
    <property type="component" value="Unassembled WGS sequence"/>
</dbReference>
<evidence type="ECO:0000313" key="1">
    <source>
        <dbReference type="EMBL" id="MCF4119685.1"/>
    </source>
</evidence>
<comment type="caution">
    <text evidence="2">The sequence shown here is derived from an EMBL/GenBank/DDBJ whole genome shotgun (WGS) entry which is preliminary data.</text>
</comment>
<name>A0AA41QJL3_9MICO</name>
<dbReference type="EMBL" id="JAKGSG010000006">
    <property type="protein sequence ID" value="MCF4119685.1"/>
    <property type="molecule type" value="Genomic_DNA"/>
</dbReference>
<evidence type="ECO:0000313" key="2">
    <source>
        <dbReference type="EMBL" id="MCF4123447.1"/>
    </source>
</evidence>
<sequence>MVFKKLLGALGVGGPMVDTVLEPVAVRPGGTVNGEVRLKGGASDVEVQHVTLELEARVEAEHGGGESRGTVTFGRITVAGGFRLGADEERTVPFSFPLHPETPLNELDGRPIGVGLGLRTELAIAQAVDKGDLDPLRVAPLPIQEAILDAFWRLGFGFRSADLEYGRLHGVAQQLPFFQEIELMPPAQYARQINEVELTFVAGPHSMDVILEADKRGGYFGGGQDSVLRITVGLDERRDWVHEVEGWVGQLAERRSMFGGHAGHRGLKGHGHGGHGGGVGLGGVVGGVAAGVVGGMVLGEMFDEVGDLFGGDFAEE</sequence>
<organism evidence="2 3">
    <name type="scientific">Antribacter soli</name>
    <dbReference type="NCBI Taxonomy" id="2910976"/>
    <lineage>
        <taxon>Bacteria</taxon>
        <taxon>Bacillati</taxon>
        <taxon>Actinomycetota</taxon>
        <taxon>Actinomycetes</taxon>
        <taxon>Micrococcales</taxon>
        <taxon>Promicromonosporaceae</taxon>
        <taxon>Antribacter</taxon>
    </lineage>
</organism>
<protein>
    <submittedName>
        <fullName evidence="2">Sporulation protein</fullName>
    </submittedName>
</protein>
<dbReference type="EMBL" id="JAKGSG010000060">
    <property type="protein sequence ID" value="MCF4123447.1"/>
    <property type="molecule type" value="Genomic_DNA"/>
</dbReference>
<accession>A0AA41QJL3</accession>
<dbReference type="PANTHER" id="PTHR40053:SF1">
    <property type="entry name" value="SPORULATION-CONTROL PROTEIN SPO0M"/>
    <property type="match status" value="1"/>
</dbReference>
<dbReference type="PANTHER" id="PTHR40053">
    <property type="entry name" value="SPORULATION-CONTROL PROTEIN SPO0M"/>
    <property type="match status" value="1"/>
</dbReference>
<dbReference type="AlphaFoldDB" id="A0AA41QJL3"/>
<reference evidence="2" key="1">
    <citation type="submission" date="2022-01" db="EMBL/GenBank/DDBJ databases">
        <title>Antribacter sp. nov., isolated from Guizhou of China.</title>
        <authorList>
            <person name="Chengliang C."/>
            <person name="Ya Z."/>
        </authorList>
    </citation>
    <scope>NUCLEOTIDE SEQUENCE</scope>
    <source>
        <strain evidence="2">KLBMP 9083</strain>
    </source>
</reference>
<keyword evidence="3" id="KW-1185">Reference proteome</keyword>
<evidence type="ECO:0000313" key="3">
    <source>
        <dbReference type="Proteomes" id="UP001165405"/>
    </source>
</evidence>